<dbReference type="InterPro" id="IPR016186">
    <property type="entry name" value="C-type_lectin-like/link_sf"/>
</dbReference>
<comment type="caution">
    <text evidence="4">The sequence shown here is derived from an EMBL/GenBank/DDBJ whole genome shotgun (WGS) entry which is preliminary data.</text>
</comment>
<keyword evidence="5" id="KW-1185">Reference proteome</keyword>
<feature type="domain" description="C-type lectin" evidence="2">
    <location>
        <begin position="270"/>
        <end position="392"/>
    </location>
</feature>
<evidence type="ECO:0000313" key="4">
    <source>
        <dbReference type="EMBL" id="KAK2152506.1"/>
    </source>
</evidence>
<dbReference type="Proteomes" id="UP001208570">
    <property type="component" value="Unassembled WGS sequence"/>
</dbReference>
<accession>A0AAD9JGD3</accession>
<evidence type="ECO:0000259" key="3">
    <source>
        <dbReference type="PROSITE" id="PS51212"/>
    </source>
</evidence>
<feature type="transmembrane region" description="Helical" evidence="1">
    <location>
        <begin position="436"/>
        <end position="460"/>
    </location>
</feature>
<organism evidence="4 5">
    <name type="scientific">Paralvinella palmiformis</name>
    <dbReference type="NCBI Taxonomy" id="53620"/>
    <lineage>
        <taxon>Eukaryota</taxon>
        <taxon>Metazoa</taxon>
        <taxon>Spiralia</taxon>
        <taxon>Lophotrochozoa</taxon>
        <taxon>Annelida</taxon>
        <taxon>Polychaeta</taxon>
        <taxon>Sedentaria</taxon>
        <taxon>Canalipalpata</taxon>
        <taxon>Terebellida</taxon>
        <taxon>Terebelliformia</taxon>
        <taxon>Alvinellidae</taxon>
        <taxon>Paralvinella</taxon>
    </lineage>
</organism>
<dbReference type="SMART" id="SM00034">
    <property type="entry name" value="CLECT"/>
    <property type="match status" value="2"/>
</dbReference>
<evidence type="ECO:0000259" key="2">
    <source>
        <dbReference type="PROSITE" id="PS50041"/>
    </source>
</evidence>
<reference evidence="4" key="1">
    <citation type="journal article" date="2023" name="Mol. Biol. Evol.">
        <title>Third-Generation Sequencing Reveals the Adaptive Role of the Epigenome in Three Deep-Sea Polychaetes.</title>
        <authorList>
            <person name="Perez M."/>
            <person name="Aroh O."/>
            <person name="Sun Y."/>
            <person name="Lan Y."/>
            <person name="Juniper S.K."/>
            <person name="Young C.R."/>
            <person name="Angers B."/>
            <person name="Qian P.Y."/>
        </authorList>
    </citation>
    <scope>NUCLEOTIDE SEQUENCE</scope>
    <source>
        <strain evidence="4">P08H-3</strain>
    </source>
</reference>
<dbReference type="SUPFAM" id="SSF56436">
    <property type="entry name" value="C-type lectin-like"/>
    <property type="match status" value="2"/>
</dbReference>
<keyword evidence="1" id="KW-0812">Transmembrane</keyword>
<dbReference type="PROSITE" id="PS51212">
    <property type="entry name" value="WSC"/>
    <property type="match status" value="1"/>
</dbReference>
<dbReference type="Gene3D" id="3.10.100.10">
    <property type="entry name" value="Mannose-Binding Protein A, subunit A"/>
    <property type="match status" value="3"/>
</dbReference>
<gene>
    <name evidence="4" type="ORF">LSH36_326g02068</name>
</gene>
<protein>
    <submittedName>
        <fullName evidence="4">Uncharacterized protein</fullName>
    </submittedName>
</protein>
<dbReference type="InterPro" id="IPR002889">
    <property type="entry name" value="WSC_carb-bd"/>
</dbReference>
<sequence length="514" mass="56902">MAIASINRSEDTFLIYSIIAAGDDCLGEISQTTGTCYSYHNSVVTWSGARAFCRAQGGHLAAILDISDQDVMRYLLPRGHTAADTTVAWIGAYHTKGEWTWIETGQVLSPQGCYTDRREDDKRDMEILVNVSNLTPDRCIEACRSITSPKTYQYAAVQGGSQCYCGNNTYGRYGTNTECTLNCPFGSPYYCGGRLMNFVYKIGGAYGSWVYAQPNNYKGNQNCGIIDTSQRVKMADESCFRPQAYMCEIVSASKASCLGTSSSYYYYHETSNRCFYLNETKVTWHAARERCRSLRNPGPGRLVTIDTAETHEIIRNITTRSLPVARKIWIGLYKGDGWRWTTGAAFNFSFWAPSSQLPGNPISVDTCGTLNATLSNRWTDANCDRQLPYICQGDGSGYVPLPTSTPTTSIELPTTLAPPSSGQSTSGEGDLSTIQLVLAIVMSLLGLILLIVVIYCLVMLGKKGNRVHYLYDARPIAREPNGGNSIIDEYDKYHNNDKNIMTNSTTELYRSGPW</sequence>
<evidence type="ECO:0000256" key="1">
    <source>
        <dbReference type="SAM" id="Phobius"/>
    </source>
</evidence>
<proteinExistence type="predicted"/>
<feature type="domain" description="WSC" evidence="3">
    <location>
        <begin position="107"/>
        <end position="203"/>
    </location>
</feature>
<keyword evidence="1" id="KW-0472">Membrane</keyword>
<dbReference type="InterPro" id="IPR050111">
    <property type="entry name" value="C-type_lectin/snaclec_domain"/>
</dbReference>
<dbReference type="InterPro" id="IPR016187">
    <property type="entry name" value="CTDL_fold"/>
</dbReference>
<dbReference type="Pfam" id="PF00059">
    <property type="entry name" value="Lectin_C"/>
    <property type="match status" value="1"/>
</dbReference>
<dbReference type="PANTHER" id="PTHR22803">
    <property type="entry name" value="MANNOSE, PHOSPHOLIPASE, LECTIN RECEPTOR RELATED"/>
    <property type="match status" value="1"/>
</dbReference>
<keyword evidence="1" id="KW-1133">Transmembrane helix</keyword>
<dbReference type="Pfam" id="PF01822">
    <property type="entry name" value="WSC"/>
    <property type="match status" value="1"/>
</dbReference>
<dbReference type="AlphaFoldDB" id="A0AAD9JGD3"/>
<dbReference type="EMBL" id="JAODUP010000326">
    <property type="protein sequence ID" value="KAK2152506.1"/>
    <property type="molecule type" value="Genomic_DNA"/>
</dbReference>
<feature type="domain" description="C-type lectin" evidence="2">
    <location>
        <begin position="32"/>
        <end position="103"/>
    </location>
</feature>
<evidence type="ECO:0000313" key="5">
    <source>
        <dbReference type="Proteomes" id="UP001208570"/>
    </source>
</evidence>
<dbReference type="PROSITE" id="PS50041">
    <property type="entry name" value="C_TYPE_LECTIN_2"/>
    <property type="match status" value="2"/>
</dbReference>
<dbReference type="InterPro" id="IPR001304">
    <property type="entry name" value="C-type_lectin-like"/>
</dbReference>
<name>A0AAD9JGD3_9ANNE</name>
<dbReference type="CDD" id="cd00037">
    <property type="entry name" value="CLECT"/>
    <property type="match status" value="2"/>
</dbReference>